<gene>
    <name evidence="9" type="ORF">J1N35_009230</name>
</gene>
<evidence type="ECO:0000256" key="6">
    <source>
        <dbReference type="ARBA" id="ARBA00023180"/>
    </source>
</evidence>
<dbReference type="InterPro" id="IPR045051">
    <property type="entry name" value="SBT"/>
</dbReference>
<dbReference type="Gene3D" id="3.50.30.30">
    <property type="match status" value="1"/>
</dbReference>
<accession>A0A9D4A9F1</accession>
<keyword evidence="2" id="KW-0645">Protease</keyword>
<protein>
    <recommendedName>
        <fullName evidence="8">PA domain-containing protein</fullName>
    </recommendedName>
</protein>
<keyword evidence="5" id="KW-0720">Serine protease</keyword>
<name>A0A9D4A9F1_9ROSI</name>
<dbReference type="Pfam" id="PF02225">
    <property type="entry name" value="PA"/>
    <property type="match status" value="1"/>
</dbReference>
<evidence type="ECO:0000256" key="1">
    <source>
        <dbReference type="ARBA" id="ARBA00011073"/>
    </source>
</evidence>
<feature type="domain" description="PA" evidence="8">
    <location>
        <begin position="127"/>
        <end position="188"/>
    </location>
</feature>
<reference evidence="9 10" key="1">
    <citation type="journal article" date="2021" name="Plant Biotechnol. J.">
        <title>Multi-omics assisted identification of the key and species-specific regulatory components of drought-tolerant mechanisms in Gossypium stocksii.</title>
        <authorList>
            <person name="Yu D."/>
            <person name="Ke L."/>
            <person name="Zhang D."/>
            <person name="Wu Y."/>
            <person name="Sun Y."/>
            <person name="Mei J."/>
            <person name="Sun J."/>
            <person name="Sun Y."/>
        </authorList>
    </citation>
    <scope>NUCLEOTIDE SEQUENCE [LARGE SCALE GENOMIC DNA]</scope>
    <source>
        <strain evidence="10">cv. E1</strain>
        <tissue evidence="9">Leaf</tissue>
    </source>
</reference>
<evidence type="ECO:0000256" key="7">
    <source>
        <dbReference type="PROSITE-ProRule" id="PRU01240"/>
    </source>
</evidence>
<dbReference type="AlphaFoldDB" id="A0A9D4A9F1"/>
<evidence type="ECO:0000256" key="5">
    <source>
        <dbReference type="ARBA" id="ARBA00022825"/>
    </source>
</evidence>
<keyword evidence="4" id="KW-0378">Hydrolase</keyword>
<proteinExistence type="inferred from homology"/>
<dbReference type="SUPFAM" id="SSF52743">
    <property type="entry name" value="Subtilisin-like"/>
    <property type="match status" value="1"/>
</dbReference>
<organism evidence="9 10">
    <name type="scientific">Gossypium stocksii</name>
    <dbReference type="NCBI Taxonomy" id="47602"/>
    <lineage>
        <taxon>Eukaryota</taxon>
        <taxon>Viridiplantae</taxon>
        <taxon>Streptophyta</taxon>
        <taxon>Embryophyta</taxon>
        <taxon>Tracheophyta</taxon>
        <taxon>Spermatophyta</taxon>
        <taxon>Magnoliopsida</taxon>
        <taxon>eudicotyledons</taxon>
        <taxon>Gunneridae</taxon>
        <taxon>Pentapetalae</taxon>
        <taxon>rosids</taxon>
        <taxon>malvids</taxon>
        <taxon>Malvales</taxon>
        <taxon>Malvaceae</taxon>
        <taxon>Malvoideae</taxon>
        <taxon>Gossypium</taxon>
    </lineage>
</organism>
<dbReference type="PROSITE" id="PS51892">
    <property type="entry name" value="SUBTILASE"/>
    <property type="match status" value="1"/>
</dbReference>
<dbReference type="FunFam" id="3.50.30.30:FF:000005">
    <property type="entry name" value="subtilisin-like protease SBT1.5"/>
    <property type="match status" value="1"/>
</dbReference>
<dbReference type="OrthoDB" id="206201at2759"/>
<dbReference type="GO" id="GO:0006508">
    <property type="term" value="P:proteolysis"/>
    <property type="evidence" value="ECO:0007669"/>
    <property type="project" value="UniProtKB-KW"/>
</dbReference>
<dbReference type="InterPro" id="IPR003137">
    <property type="entry name" value="PA_domain"/>
</dbReference>
<evidence type="ECO:0000259" key="8">
    <source>
        <dbReference type="Pfam" id="PF02225"/>
    </source>
</evidence>
<keyword evidence="10" id="KW-1185">Reference proteome</keyword>
<dbReference type="CDD" id="cd02120">
    <property type="entry name" value="PA_subtilisin_like"/>
    <property type="match status" value="1"/>
</dbReference>
<dbReference type="InterPro" id="IPR036852">
    <property type="entry name" value="Peptidase_S8/S53_dom_sf"/>
</dbReference>
<comment type="caution">
    <text evidence="7">Lacks conserved residue(s) required for the propagation of feature annotation.</text>
</comment>
<evidence type="ECO:0000256" key="2">
    <source>
        <dbReference type="ARBA" id="ARBA00022670"/>
    </source>
</evidence>
<dbReference type="EMBL" id="JAIQCV010000004">
    <property type="protein sequence ID" value="KAH1105462.1"/>
    <property type="molecule type" value="Genomic_DNA"/>
</dbReference>
<dbReference type="PANTHER" id="PTHR10795">
    <property type="entry name" value="PROPROTEIN CONVERTASE SUBTILISIN/KEXIN"/>
    <property type="match status" value="1"/>
</dbReference>
<evidence type="ECO:0000313" key="10">
    <source>
        <dbReference type="Proteomes" id="UP000828251"/>
    </source>
</evidence>
<dbReference type="Proteomes" id="UP000828251">
    <property type="component" value="Unassembled WGS sequence"/>
</dbReference>
<keyword evidence="6" id="KW-0325">Glycoprotein</keyword>
<dbReference type="GO" id="GO:0004252">
    <property type="term" value="F:serine-type endopeptidase activity"/>
    <property type="evidence" value="ECO:0007669"/>
    <property type="project" value="InterPro"/>
</dbReference>
<evidence type="ECO:0000256" key="4">
    <source>
        <dbReference type="ARBA" id="ARBA00022801"/>
    </source>
</evidence>
<dbReference type="Gene3D" id="3.40.50.200">
    <property type="entry name" value="Peptidase S8/S53 domain"/>
    <property type="match status" value="1"/>
</dbReference>
<keyword evidence="3" id="KW-0732">Signal</keyword>
<evidence type="ECO:0000313" key="9">
    <source>
        <dbReference type="EMBL" id="KAH1105462.1"/>
    </source>
</evidence>
<sequence length="248" mass="26288">MDRVIRDGVDVLSVSLSGRLALYYRDTIVLGAFVAVEKGIFVSCSAGNSGSTKATLANVAPWIMTVSSETLDRDFSAYAVLGNKIRYNDVSLYSGRGMGKKSVGLVFNKDNNTFSNLCLPGSLKPASIRRKVVVYDRGTNVRVEKGRVVRDAGGVGMILANTADSGEESVADSHLLSAVAVGRKTGDLIRKYAQSNPNPTAKLVFGGTVLNVRLSPVVAPFSSRGSNMVTPQILKQYVIGPGVDILAA</sequence>
<evidence type="ECO:0000256" key="3">
    <source>
        <dbReference type="ARBA" id="ARBA00022729"/>
    </source>
</evidence>
<comment type="similarity">
    <text evidence="1 7">Belongs to the peptidase S8 family.</text>
</comment>
<comment type="caution">
    <text evidence="9">The sequence shown here is derived from an EMBL/GenBank/DDBJ whole genome shotgun (WGS) entry which is preliminary data.</text>
</comment>